<sequence>MLERRVKQPKFNEHQSQLTPLQKVAVMDLFSYGYDLAFVRAEHAEKLAVLMLDGNIAIVHEDGEVESANNLPVR</sequence>
<dbReference type="EMBL" id="CP009889">
    <property type="protein sequence ID" value="AIY67176.1"/>
    <property type="molecule type" value="Genomic_DNA"/>
</dbReference>
<dbReference type="RefSeq" id="WP_040135973.1">
    <property type="nucleotide sequence ID" value="NZ_CP009889.1"/>
</dbReference>
<gene>
    <name evidence="1" type="ORF">OM33_19120</name>
</gene>
<organism evidence="1 2">
    <name type="scientific">Pseudoalteromonas piratica</name>
    <dbReference type="NCBI Taxonomy" id="1348114"/>
    <lineage>
        <taxon>Bacteria</taxon>
        <taxon>Pseudomonadati</taxon>
        <taxon>Pseudomonadota</taxon>
        <taxon>Gammaproteobacteria</taxon>
        <taxon>Alteromonadales</taxon>
        <taxon>Pseudoalteromonadaceae</taxon>
        <taxon>Pseudoalteromonas</taxon>
    </lineage>
</organism>
<dbReference type="AlphaFoldDB" id="A0A0A7EM91"/>
<accession>A0A0A7EM91</accession>
<keyword evidence="2" id="KW-1185">Reference proteome</keyword>
<reference evidence="1 2" key="1">
    <citation type="submission" date="2014-11" db="EMBL/GenBank/DDBJ databases">
        <title>Complete Genome Sequence of Pseudoalteromonas sp. Strain OCN003 Isolated from Kaneohe Bay, Oahu, Hawaii.</title>
        <authorList>
            <person name="Beurmann S."/>
            <person name="Videau P."/>
            <person name="Ushijima B."/>
            <person name="Smith A.M."/>
            <person name="Aeby G.S."/>
            <person name="Callahan S.M."/>
            <person name="Belcaid M."/>
        </authorList>
    </citation>
    <scope>NUCLEOTIDE SEQUENCE [LARGE SCALE GENOMIC DNA]</scope>
    <source>
        <strain evidence="1 2">OCN003</strain>
    </source>
</reference>
<dbReference type="OrthoDB" id="5771089at2"/>
<evidence type="ECO:0000313" key="1">
    <source>
        <dbReference type="EMBL" id="AIY67176.1"/>
    </source>
</evidence>
<dbReference type="Proteomes" id="UP000030341">
    <property type="component" value="Chromosome 2"/>
</dbReference>
<name>A0A0A7EM91_9GAMM</name>
<protein>
    <submittedName>
        <fullName evidence="1">Uncharacterized protein</fullName>
    </submittedName>
</protein>
<dbReference type="KEGG" id="pseo:OM33_19120"/>
<proteinExistence type="predicted"/>
<dbReference type="HOGENOM" id="CLU_186680_1_0_6"/>
<evidence type="ECO:0000313" key="2">
    <source>
        <dbReference type="Proteomes" id="UP000030341"/>
    </source>
</evidence>